<evidence type="ECO:0008006" key="4">
    <source>
        <dbReference type="Google" id="ProtNLM"/>
    </source>
</evidence>
<proteinExistence type="predicted"/>
<comment type="caution">
    <text evidence="2">The sequence shown here is derived from an EMBL/GenBank/DDBJ whole genome shotgun (WGS) entry which is preliminary data.</text>
</comment>
<reference evidence="2 3" key="1">
    <citation type="submission" date="2024-10" db="EMBL/GenBank/DDBJ databases">
        <title>The Natural Products Discovery Center: Release of the First 8490 Sequenced Strains for Exploring Actinobacteria Biosynthetic Diversity.</title>
        <authorList>
            <person name="Kalkreuter E."/>
            <person name="Kautsar S.A."/>
            <person name="Yang D."/>
            <person name="Bader C.D."/>
            <person name="Teijaro C.N."/>
            <person name="Fluegel L."/>
            <person name="Davis C.M."/>
            <person name="Simpson J.R."/>
            <person name="Lauterbach L."/>
            <person name="Steele A.D."/>
            <person name="Gui C."/>
            <person name="Meng S."/>
            <person name="Li G."/>
            <person name="Viehrig K."/>
            <person name="Ye F."/>
            <person name="Su P."/>
            <person name="Kiefer A.F."/>
            <person name="Nichols A."/>
            <person name="Cepeda A.J."/>
            <person name="Yan W."/>
            <person name="Fan B."/>
            <person name="Jiang Y."/>
            <person name="Adhikari A."/>
            <person name="Zheng C.-J."/>
            <person name="Schuster L."/>
            <person name="Cowan T.M."/>
            <person name="Smanski M.J."/>
            <person name="Chevrette M.G."/>
            <person name="De Carvalho L.P.S."/>
            <person name="Shen B."/>
        </authorList>
    </citation>
    <scope>NUCLEOTIDE SEQUENCE [LARGE SCALE GENOMIC DNA]</scope>
    <source>
        <strain evidence="2 3">NPDC007147</strain>
    </source>
</reference>
<name>A0ABW6L481_9ACTN</name>
<dbReference type="Proteomes" id="UP001601197">
    <property type="component" value="Unassembled WGS sequence"/>
</dbReference>
<protein>
    <recommendedName>
        <fullName evidence="4">HEAT repeat domain-containing protein</fullName>
    </recommendedName>
</protein>
<gene>
    <name evidence="2" type="ORF">ACFYNZ_31875</name>
</gene>
<evidence type="ECO:0000313" key="2">
    <source>
        <dbReference type="EMBL" id="MFE9174000.1"/>
    </source>
</evidence>
<sequence>MSGDFRGGEAAVVRLAGGVPLRAALTVADPLAWLALDICVRTVDWYRPGSLPQWEHTAPLPAGAASFDEPRLALALCHRDGRIRERAVRQAAAYPGLLPLLVIRASDWAEPARERARALLRDLLDVESAVALTPLTLLVGRRDRGDAAVGLLGEILRRSPRERLCALFGHADRDVRRFAYRLAVEERLLTPAELARTASRDEDAVVQTLCGEAAVAAGDPSMGAPDDDVLTPLLAARSPRVRAIGVTALRRAGRPAQGEEFLADRGRTPRTARATAADPR</sequence>
<evidence type="ECO:0000313" key="3">
    <source>
        <dbReference type="Proteomes" id="UP001601197"/>
    </source>
</evidence>
<dbReference type="RefSeq" id="WP_388353349.1">
    <property type="nucleotide sequence ID" value="NZ_JBIAFJ010000044.1"/>
</dbReference>
<feature type="region of interest" description="Disordered" evidence="1">
    <location>
        <begin position="255"/>
        <end position="280"/>
    </location>
</feature>
<accession>A0ABW6L481</accession>
<keyword evidence="3" id="KW-1185">Reference proteome</keyword>
<feature type="compositionally biased region" description="Low complexity" evidence="1">
    <location>
        <begin position="269"/>
        <end position="280"/>
    </location>
</feature>
<organism evidence="2 3">
    <name type="scientific">Streptomyces kebangsaanensis</name>
    <dbReference type="NCBI Taxonomy" id="864058"/>
    <lineage>
        <taxon>Bacteria</taxon>
        <taxon>Bacillati</taxon>
        <taxon>Actinomycetota</taxon>
        <taxon>Actinomycetes</taxon>
        <taxon>Kitasatosporales</taxon>
        <taxon>Streptomycetaceae</taxon>
        <taxon>Streptomyces</taxon>
    </lineage>
</organism>
<dbReference type="EMBL" id="JBIAFJ010000044">
    <property type="protein sequence ID" value="MFE9174000.1"/>
    <property type="molecule type" value="Genomic_DNA"/>
</dbReference>
<evidence type="ECO:0000256" key="1">
    <source>
        <dbReference type="SAM" id="MobiDB-lite"/>
    </source>
</evidence>